<proteinExistence type="predicted"/>
<gene>
    <name evidence="1" type="ORF">PHYPA_013044</name>
</gene>
<dbReference type="EnsemblPlants" id="Pp3c9_21950V3.2">
    <property type="protein sequence ID" value="PAC:32913535.CDS.1"/>
    <property type="gene ID" value="Pp3c9_21950"/>
</dbReference>
<dbReference type="AlphaFoldDB" id="A0A2K1K467"/>
<dbReference type="PaxDb" id="3218-PP1S203_87V6.1"/>
<organism evidence="1">
    <name type="scientific">Physcomitrium patens</name>
    <name type="common">Spreading-leaved earth moss</name>
    <name type="synonym">Physcomitrella patens</name>
    <dbReference type="NCBI Taxonomy" id="3218"/>
    <lineage>
        <taxon>Eukaryota</taxon>
        <taxon>Viridiplantae</taxon>
        <taxon>Streptophyta</taxon>
        <taxon>Embryophyta</taxon>
        <taxon>Bryophyta</taxon>
        <taxon>Bryophytina</taxon>
        <taxon>Bryopsida</taxon>
        <taxon>Funariidae</taxon>
        <taxon>Funariales</taxon>
        <taxon>Funariaceae</taxon>
        <taxon>Physcomitrium</taxon>
    </lineage>
</organism>
<dbReference type="Proteomes" id="UP000006727">
    <property type="component" value="Chromosome 9"/>
</dbReference>
<evidence type="ECO:0000313" key="3">
    <source>
        <dbReference type="Proteomes" id="UP000006727"/>
    </source>
</evidence>
<name>A0A2K1K467_PHYPA</name>
<dbReference type="Gramene" id="Pp3c9_21950V3.1">
    <property type="protein sequence ID" value="PAC:32913534.CDS.1"/>
    <property type="gene ID" value="Pp3c9_21950"/>
</dbReference>
<sequence length="86" mass="9377">MDGRFSFTAVGMRVTNIFFQRFIESRQMGRDAELRSSSEAAFGSAPQIRSPVLTRSEYRHKAMAGGHSTCHIASTAPTLHSPTCGA</sequence>
<reference evidence="2" key="3">
    <citation type="submission" date="2020-12" db="UniProtKB">
        <authorList>
            <consortium name="EnsemblPlants"/>
        </authorList>
    </citation>
    <scope>IDENTIFICATION</scope>
</reference>
<reference evidence="1 3" key="1">
    <citation type="journal article" date="2008" name="Science">
        <title>The Physcomitrella genome reveals evolutionary insights into the conquest of land by plants.</title>
        <authorList>
            <person name="Rensing S."/>
            <person name="Lang D."/>
            <person name="Zimmer A."/>
            <person name="Terry A."/>
            <person name="Salamov A."/>
            <person name="Shapiro H."/>
            <person name="Nishiyama T."/>
            <person name="Perroud P.-F."/>
            <person name="Lindquist E."/>
            <person name="Kamisugi Y."/>
            <person name="Tanahashi T."/>
            <person name="Sakakibara K."/>
            <person name="Fujita T."/>
            <person name="Oishi K."/>
            <person name="Shin-I T."/>
            <person name="Kuroki Y."/>
            <person name="Toyoda A."/>
            <person name="Suzuki Y."/>
            <person name="Hashimoto A."/>
            <person name="Yamaguchi K."/>
            <person name="Sugano A."/>
            <person name="Kohara Y."/>
            <person name="Fujiyama A."/>
            <person name="Anterola A."/>
            <person name="Aoki S."/>
            <person name="Ashton N."/>
            <person name="Barbazuk W.B."/>
            <person name="Barker E."/>
            <person name="Bennetzen J."/>
            <person name="Bezanilla M."/>
            <person name="Blankenship R."/>
            <person name="Cho S.H."/>
            <person name="Dutcher S."/>
            <person name="Estelle M."/>
            <person name="Fawcett J.A."/>
            <person name="Gundlach H."/>
            <person name="Hanada K."/>
            <person name="Heyl A."/>
            <person name="Hicks K.A."/>
            <person name="Hugh J."/>
            <person name="Lohr M."/>
            <person name="Mayer K."/>
            <person name="Melkozernov A."/>
            <person name="Murata T."/>
            <person name="Nelson D."/>
            <person name="Pils B."/>
            <person name="Prigge M."/>
            <person name="Reiss B."/>
            <person name="Renner T."/>
            <person name="Rombauts S."/>
            <person name="Rushton P."/>
            <person name="Sanderfoot A."/>
            <person name="Schween G."/>
            <person name="Shiu S.-H."/>
            <person name="Stueber K."/>
            <person name="Theodoulou F.L."/>
            <person name="Tu H."/>
            <person name="Van de Peer Y."/>
            <person name="Verrier P.J."/>
            <person name="Waters E."/>
            <person name="Wood A."/>
            <person name="Yang L."/>
            <person name="Cove D."/>
            <person name="Cuming A."/>
            <person name="Hasebe M."/>
            <person name="Lucas S."/>
            <person name="Mishler D.B."/>
            <person name="Reski R."/>
            <person name="Grigoriev I."/>
            <person name="Quatrano R.S."/>
            <person name="Boore J.L."/>
        </authorList>
    </citation>
    <scope>NUCLEOTIDE SEQUENCE [LARGE SCALE GENOMIC DNA]</scope>
    <source>
        <strain evidence="2 3">cv. Gransden 2004</strain>
    </source>
</reference>
<evidence type="ECO:0000313" key="2">
    <source>
        <dbReference type="EnsemblPlants" id="PAC:32913534.CDS.1"/>
    </source>
</evidence>
<protein>
    <submittedName>
        <fullName evidence="1 2">Uncharacterized protein</fullName>
    </submittedName>
</protein>
<accession>A0A2K1K467</accession>
<dbReference type="EnsemblPlants" id="Pp3c9_21950V3.1">
    <property type="protein sequence ID" value="PAC:32913534.CDS.1"/>
    <property type="gene ID" value="Pp3c9_21950"/>
</dbReference>
<keyword evidence="3" id="KW-1185">Reference proteome</keyword>
<reference evidence="1 3" key="2">
    <citation type="journal article" date="2018" name="Plant J.">
        <title>The Physcomitrella patens chromosome-scale assembly reveals moss genome structure and evolution.</title>
        <authorList>
            <person name="Lang D."/>
            <person name="Ullrich K.K."/>
            <person name="Murat F."/>
            <person name="Fuchs J."/>
            <person name="Jenkins J."/>
            <person name="Haas F.B."/>
            <person name="Piednoel M."/>
            <person name="Gundlach H."/>
            <person name="Van Bel M."/>
            <person name="Meyberg R."/>
            <person name="Vives C."/>
            <person name="Morata J."/>
            <person name="Symeonidi A."/>
            <person name="Hiss M."/>
            <person name="Muchero W."/>
            <person name="Kamisugi Y."/>
            <person name="Saleh O."/>
            <person name="Blanc G."/>
            <person name="Decker E.L."/>
            <person name="van Gessel N."/>
            <person name="Grimwood J."/>
            <person name="Hayes R.D."/>
            <person name="Graham S.W."/>
            <person name="Gunter L.E."/>
            <person name="McDaniel S.F."/>
            <person name="Hoernstein S.N.W."/>
            <person name="Larsson A."/>
            <person name="Li F.W."/>
            <person name="Perroud P.F."/>
            <person name="Phillips J."/>
            <person name="Ranjan P."/>
            <person name="Rokshar D.S."/>
            <person name="Rothfels C.J."/>
            <person name="Schneider L."/>
            <person name="Shu S."/>
            <person name="Stevenson D.W."/>
            <person name="Thummler F."/>
            <person name="Tillich M."/>
            <person name="Villarreal Aguilar J.C."/>
            <person name="Widiez T."/>
            <person name="Wong G.K."/>
            <person name="Wymore A."/>
            <person name="Zhang Y."/>
            <person name="Zimmer A.D."/>
            <person name="Quatrano R.S."/>
            <person name="Mayer K.F.X."/>
            <person name="Goodstein D."/>
            <person name="Casacuberta J.M."/>
            <person name="Vandepoele K."/>
            <person name="Reski R."/>
            <person name="Cuming A.C."/>
            <person name="Tuskan G.A."/>
            <person name="Maumus F."/>
            <person name="Salse J."/>
            <person name="Schmutz J."/>
            <person name="Rensing S.A."/>
        </authorList>
    </citation>
    <scope>NUCLEOTIDE SEQUENCE [LARGE SCALE GENOMIC DNA]</scope>
    <source>
        <strain evidence="2 3">cv. Gransden 2004</strain>
    </source>
</reference>
<dbReference type="Gramene" id="Pp3c9_21950V3.2">
    <property type="protein sequence ID" value="PAC:32913535.CDS.1"/>
    <property type="gene ID" value="Pp3c9_21950"/>
</dbReference>
<dbReference type="InParanoid" id="A0A2K1K467"/>
<dbReference type="EMBL" id="ABEU02000009">
    <property type="protein sequence ID" value="PNR48567.1"/>
    <property type="molecule type" value="Genomic_DNA"/>
</dbReference>
<evidence type="ECO:0000313" key="1">
    <source>
        <dbReference type="EMBL" id="PNR48567.1"/>
    </source>
</evidence>